<organism evidence="4 5">
    <name type="scientific">Priestia megaterium (strain ATCC 14581 / DSM 32 / CCUG 1817 / JCM 2506 / NBRC 15308 / NCIMB 9376 / NCTC 10342 / NRRL B-14308 / VKM B-512 / Ford 19)</name>
    <name type="common">Bacillus megaterium</name>
    <dbReference type="NCBI Taxonomy" id="1348623"/>
    <lineage>
        <taxon>Bacteria</taxon>
        <taxon>Bacillati</taxon>
        <taxon>Bacillota</taxon>
        <taxon>Bacilli</taxon>
        <taxon>Bacillales</taxon>
        <taxon>Bacillaceae</taxon>
        <taxon>Priestia</taxon>
    </lineage>
</organism>
<dbReference type="PANTHER" id="PTHR22572">
    <property type="entry name" value="SUGAR-1-PHOSPHATE GUANYL TRANSFERASE"/>
    <property type="match status" value="1"/>
</dbReference>
<evidence type="ECO:0000313" key="4">
    <source>
        <dbReference type="EMBL" id="AJI22921.1"/>
    </source>
</evidence>
<dbReference type="GeneID" id="93644967"/>
<reference evidence="4 5" key="1">
    <citation type="journal article" date="2015" name="Genome Announc.">
        <title>Complete genome sequences for 35 biothreat assay-relevant bacillus species.</title>
        <authorList>
            <person name="Johnson S.L."/>
            <person name="Daligault H.E."/>
            <person name="Davenport K.W."/>
            <person name="Jaissle J."/>
            <person name="Frey K.G."/>
            <person name="Ladner J.T."/>
            <person name="Broomall S.M."/>
            <person name="Bishop-Lilly K.A."/>
            <person name="Bruce D.C."/>
            <person name="Gibbons H.S."/>
            <person name="Coyne S.R."/>
            <person name="Lo C.C."/>
            <person name="Meincke L."/>
            <person name="Munk A.C."/>
            <person name="Koroleva G.I."/>
            <person name="Rosenzweig C.N."/>
            <person name="Palacios G.F."/>
            <person name="Redden C.L."/>
            <person name="Minogue T.D."/>
            <person name="Chain P.S."/>
        </authorList>
    </citation>
    <scope>NUCLEOTIDE SEQUENCE [LARGE SCALE GENOMIC DNA]</scope>
    <source>
        <strain evidence="5">ATCC 14581 / DSM 32 / JCM 2506 / NBRC 15308 / NCIMB 9376 / NCTC 10342 / NRRL B-14308 / VKM B-512</strain>
    </source>
</reference>
<dbReference type="AlphaFoldDB" id="A0A0B6AHF4"/>
<sequence>MKAIILAGGKGTRLQPLTYTIPKPMLPLYDKPVMEYSIELLKKHGITEIGITLQYRHEQIIEYFGDGSQWGVTLTYFIEKEPLGTAGGIKRAEAFIEEDCIIISGDALTEINLQDVIHFHYEQKSEMTIVTKEVNDVRGYGVVTIDEGHRVTEFVEKPTYEQANSRLINTGVYVIKKSVLDYVNSYGPTDFSFDIIPLLLEYNHTVCSFVTEDYWIDIGQIHHYRQAHYDLWRKWFGNRQESVVSDDALIEEGVTIYDPVYVGENVVIRKGASIGPYTIIGTNSIIEAHAAIDKTILLQNVTVGAESFLYNATIGPYVNVQAMTTYVQDTVAENQVLPQLSVKPDVSIFKNGRLYVHSSVDRERLYNALLLVCKHQGAFCLASDDEGEAIQLRKECFSFLRSNHSAVYDIKKEALPVFRYYMMTSQASIGIYIGVDSKNSGLFLEIYDKKGQLVNQLIEKKIERMYLQAKQANTTTSVSLKKTSIRNIREEYCDALVKSINQHVLLEDSTRIGVICSPFIQKVVELLCKRLRVHVLFLNKWEKTEEIKRIIKRNKLSFCIQIKEDGETFALYDEKGCSVNDSEIMSLYIYSVYMTKKAAFVPIPIHYSSTLETFAQSLNQSFMRTKAKKRDLLSLLGPVQFQLDAMYALCQLIELIMVQQRKISEMIQYVPHAYMNWRYISCPLEIQEQVMKKLLEEAIGKQVYVIDGLKIYHDPHEWTLILPDGHLPVLNIYSEALNTQTAKKLSAYFVEKIQEYQRV</sequence>
<feature type="domain" description="Nucleotidyl transferase" evidence="2">
    <location>
        <begin position="2"/>
        <end position="231"/>
    </location>
</feature>
<dbReference type="Pfam" id="PF25087">
    <property type="entry name" value="GMPPB_C"/>
    <property type="match status" value="1"/>
</dbReference>
<dbReference type="SUPFAM" id="SSF51161">
    <property type="entry name" value="Trimeric LpxA-like enzymes"/>
    <property type="match status" value="1"/>
</dbReference>
<dbReference type="SUPFAM" id="SSF55957">
    <property type="entry name" value="Phosphoglucomutase, C-terminal domain"/>
    <property type="match status" value="1"/>
</dbReference>
<gene>
    <name evidence="4" type="ORF">BG04_1500</name>
</gene>
<dbReference type="InterPro" id="IPR036900">
    <property type="entry name" value="A-D-PHexomutase_C_sf"/>
</dbReference>
<dbReference type="InterPro" id="IPR005835">
    <property type="entry name" value="NTP_transferase_dom"/>
</dbReference>
<dbReference type="Pfam" id="PF00483">
    <property type="entry name" value="NTP_transferase"/>
    <property type="match status" value="1"/>
</dbReference>
<protein>
    <submittedName>
        <fullName evidence="4">Nucleotidyl transferase family protein</fullName>
    </submittedName>
</protein>
<dbReference type="InterPro" id="IPR029044">
    <property type="entry name" value="Nucleotide-diphossugar_trans"/>
</dbReference>
<dbReference type="InterPro" id="IPR050486">
    <property type="entry name" value="Mannose-1P_guanyltransferase"/>
</dbReference>
<evidence type="ECO:0000256" key="1">
    <source>
        <dbReference type="ARBA" id="ARBA00007274"/>
    </source>
</evidence>
<dbReference type="GO" id="GO:0016740">
    <property type="term" value="F:transferase activity"/>
    <property type="evidence" value="ECO:0007669"/>
    <property type="project" value="UniProtKB-KW"/>
</dbReference>
<dbReference type="Gene3D" id="3.90.550.10">
    <property type="entry name" value="Spore Coat Polysaccharide Biosynthesis Protein SpsA, Chain A"/>
    <property type="match status" value="1"/>
</dbReference>
<dbReference type="RefSeq" id="WP_034648915.1">
    <property type="nucleotide sequence ID" value="NZ_BCVB01000008.1"/>
</dbReference>
<evidence type="ECO:0000259" key="2">
    <source>
        <dbReference type="Pfam" id="PF00483"/>
    </source>
</evidence>
<dbReference type="InterPro" id="IPR056729">
    <property type="entry name" value="GMPPB_C"/>
</dbReference>
<dbReference type="Proteomes" id="UP000031829">
    <property type="component" value="Chromosome"/>
</dbReference>
<dbReference type="EMBL" id="CP009920">
    <property type="protein sequence ID" value="AJI22921.1"/>
    <property type="molecule type" value="Genomic_DNA"/>
</dbReference>
<evidence type="ECO:0000313" key="5">
    <source>
        <dbReference type="Proteomes" id="UP000031829"/>
    </source>
</evidence>
<dbReference type="KEGG" id="bmeg:BG04_1500"/>
<dbReference type="SUPFAM" id="SSF53448">
    <property type="entry name" value="Nucleotide-diphospho-sugar transferases"/>
    <property type="match status" value="1"/>
</dbReference>
<dbReference type="Gene3D" id="2.160.10.10">
    <property type="entry name" value="Hexapeptide repeat proteins"/>
    <property type="match status" value="1"/>
</dbReference>
<keyword evidence="4" id="KW-0808">Transferase</keyword>
<evidence type="ECO:0000259" key="3">
    <source>
        <dbReference type="Pfam" id="PF25087"/>
    </source>
</evidence>
<dbReference type="GO" id="GO:0016868">
    <property type="term" value="F:intramolecular phosphotransferase activity"/>
    <property type="evidence" value="ECO:0007669"/>
    <property type="project" value="InterPro"/>
</dbReference>
<dbReference type="InterPro" id="IPR011004">
    <property type="entry name" value="Trimer_LpxA-like_sf"/>
</dbReference>
<dbReference type="CDD" id="cd04181">
    <property type="entry name" value="NTP_transferase"/>
    <property type="match status" value="1"/>
</dbReference>
<dbReference type="HOGENOM" id="CLU_017652_1_0_9"/>
<comment type="similarity">
    <text evidence="1">Belongs to the transferase hexapeptide repeat family.</text>
</comment>
<accession>A0A0B6AHF4</accession>
<dbReference type="Gene3D" id="3.30.310.50">
    <property type="entry name" value="Alpha-D-phosphohexomutase, C-terminal domain"/>
    <property type="match status" value="1"/>
</dbReference>
<name>A0A0B6AHF4_PRIM2</name>
<feature type="domain" description="Mannose-1-phosphate guanyltransferase C-terminal" evidence="3">
    <location>
        <begin position="257"/>
        <end position="336"/>
    </location>
</feature>
<proteinExistence type="inferred from homology"/>